<dbReference type="PANTHER" id="PTHR30086:SF20">
    <property type="entry name" value="ARGININE EXPORTER PROTEIN ARGO-RELATED"/>
    <property type="match status" value="1"/>
</dbReference>
<dbReference type="InterPro" id="IPR001123">
    <property type="entry name" value="LeuE-type"/>
</dbReference>
<organism evidence="7 8">
    <name type="scientific">Paraburkholderia saeva</name>
    <dbReference type="NCBI Taxonomy" id="2777537"/>
    <lineage>
        <taxon>Bacteria</taxon>
        <taxon>Pseudomonadati</taxon>
        <taxon>Pseudomonadota</taxon>
        <taxon>Betaproteobacteria</taxon>
        <taxon>Burkholderiales</taxon>
        <taxon>Burkholderiaceae</taxon>
        <taxon>Paraburkholderia</taxon>
    </lineage>
</organism>
<feature type="transmembrane region" description="Helical" evidence="6">
    <location>
        <begin position="151"/>
        <end position="176"/>
    </location>
</feature>
<dbReference type="Proteomes" id="UP000789704">
    <property type="component" value="Unassembled WGS sequence"/>
</dbReference>
<keyword evidence="2" id="KW-1003">Cell membrane</keyword>
<evidence type="ECO:0000256" key="4">
    <source>
        <dbReference type="ARBA" id="ARBA00022989"/>
    </source>
</evidence>
<evidence type="ECO:0000256" key="2">
    <source>
        <dbReference type="ARBA" id="ARBA00022475"/>
    </source>
</evidence>
<keyword evidence="8" id="KW-1185">Reference proteome</keyword>
<dbReference type="EMBL" id="CAJQZC010000009">
    <property type="protein sequence ID" value="CAG4913628.1"/>
    <property type="molecule type" value="Genomic_DNA"/>
</dbReference>
<accession>A0A9N8X2U0</accession>
<dbReference type="PIRSF" id="PIRSF006324">
    <property type="entry name" value="LeuE"/>
    <property type="match status" value="1"/>
</dbReference>
<keyword evidence="4 6" id="KW-1133">Transmembrane helix</keyword>
<reference evidence="7" key="1">
    <citation type="submission" date="2021-04" db="EMBL/GenBank/DDBJ databases">
        <authorList>
            <person name="Vanwijnsberghe S."/>
        </authorList>
    </citation>
    <scope>NUCLEOTIDE SEQUENCE</scope>
    <source>
        <strain evidence="7">LMG 31841</strain>
    </source>
</reference>
<feature type="transmembrane region" description="Helical" evidence="6">
    <location>
        <begin position="6"/>
        <end position="29"/>
    </location>
</feature>
<dbReference type="Pfam" id="PF01810">
    <property type="entry name" value="LysE"/>
    <property type="match status" value="1"/>
</dbReference>
<dbReference type="GO" id="GO:0005886">
    <property type="term" value="C:plasma membrane"/>
    <property type="evidence" value="ECO:0007669"/>
    <property type="project" value="UniProtKB-SubCell"/>
</dbReference>
<feature type="transmembrane region" description="Helical" evidence="6">
    <location>
        <begin position="71"/>
        <end position="89"/>
    </location>
</feature>
<name>A0A9N8X2U0_9BURK</name>
<proteinExistence type="predicted"/>
<evidence type="ECO:0000256" key="3">
    <source>
        <dbReference type="ARBA" id="ARBA00022692"/>
    </source>
</evidence>
<sequence length="213" mass="22799">MFDLTTLSTFVAVVLGLFLIPGPAVLLVLTRTVQGGRKTGILTGLGIASGDFIHTLCASVGLSALLMTSALAFNVVKLVGAAYLVYLGVRALMEKPSDPTLPEASPSKMAAVTPSRAFFQAIPAEVLNPKTALFFLAFLPQFVHPEHGSTFVQFTVLGLIFVGLSAAYTTAIVLTIRPLGRFVKRLSWLSRWQGKIIGTIFISLGLRVATQHR</sequence>
<comment type="caution">
    <text evidence="7">The sequence shown here is derived from an EMBL/GenBank/DDBJ whole genome shotgun (WGS) entry which is preliminary data.</text>
</comment>
<dbReference type="PANTHER" id="PTHR30086">
    <property type="entry name" value="ARGININE EXPORTER PROTEIN ARGO"/>
    <property type="match status" value="1"/>
</dbReference>
<evidence type="ECO:0000313" key="7">
    <source>
        <dbReference type="EMBL" id="CAG4913628.1"/>
    </source>
</evidence>
<evidence type="ECO:0000313" key="8">
    <source>
        <dbReference type="Proteomes" id="UP000789704"/>
    </source>
</evidence>
<evidence type="ECO:0000256" key="6">
    <source>
        <dbReference type="SAM" id="Phobius"/>
    </source>
</evidence>
<dbReference type="AlphaFoldDB" id="A0A9N8X2U0"/>
<dbReference type="RefSeq" id="WP_228881199.1">
    <property type="nucleotide sequence ID" value="NZ_CAJQZC010000009.1"/>
</dbReference>
<comment type="subcellular location">
    <subcellularLocation>
        <location evidence="1">Cell membrane</location>
        <topology evidence="1">Multi-pass membrane protein</topology>
    </subcellularLocation>
</comment>
<feature type="transmembrane region" description="Helical" evidence="6">
    <location>
        <begin position="41"/>
        <end position="65"/>
    </location>
</feature>
<dbReference type="GO" id="GO:0015171">
    <property type="term" value="F:amino acid transmembrane transporter activity"/>
    <property type="evidence" value="ECO:0007669"/>
    <property type="project" value="TreeGrafter"/>
</dbReference>
<keyword evidence="5 6" id="KW-0472">Membrane</keyword>
<evidence type="ECO:0000256" key="1">
    <source>
        <dbReference type="ARBA" id="ARBA00004651"/>
    </source>
</evidence>
<evidence type="ECO:0000256" key="5">
    <source>
        <dbReference type="ARBA" id="ARBA00023136"/>
    </source>
</evidence>
<keyword evidence="3 6" id="KW-0812">Transmembrane</keyword>
<gene>
    <name evidence="7" type="primary">leuE_4</name>
    <name evidence="7" type="ORF">LMG31841_04283</name>
</gene>
<protein>
    <submittedName>
        <fullName evidence="7">Leucine efflux protein</fullName>
    </submittedName>
</protein>